<gene>
    <name evidence="2" type="ORF">JX265_012823</name>
</gene>
<keyword evidence="3" id="KW-1185">Reference proteome</keyword>
<dbReference type="PANTHER" id="PTHR35605">
    <property type="entry name" value="ECP2 EFFECTOR PROTEIN DOMAIN-CONTAINING PROTEIN-RELATED"/>
    <property type="match status" value="1"/>
</dbReference>
<evidence type="ECO:0000313" key="2">
    <source>
        <dbReference type="EMBL" id="KAI1853067.1"/>
    </source>
</evidence>
<dbReference type="EMBL" id="JAFIMR010000058">
    <property type="protein sequence ID" value="KAI1853067.1"/>
    <property type="molecule type" value="Genomic_DNA"/>
</dbReference>
<proteinExistence type="predicted"/>
<dbReference type="Proteomes" id="UP000829685">
    <property type="component" value="Unassembled WGS sequence"/>
</dbReference>
<dbReference type="AlphaFoldDB" id="A0A9P9WA42"/>
<feature type="signal peptide" evidence="1">
    <location>
        <begin position="1"/>
        <end position="20"/>
    </location>
</feature>
<keyword evidence="1" id="KW-0732">Signal</keyword>
<evidence type="ECO:0000256" key="1">
    <source>
        <dbReference type="SAM" id="SignalP"/>
    </source>
</evidence>
<organism evidence="2 3">
    <name type="scientific">Neoarthrinium moseri</name>
    <dbReference type="NCBI Taxonomy" id="1658444"/>
    <lineage>
        <taxon>Eukaryota</taxon>
        <taxon>Fungi</taxon>
        <taxon>Dikarya</taxon>
        <taxon>Ascomycota</taxon>
        <taxon>Pezizomycotina</taxon>
        <taxon>Sordariomycetes</taxon>
        <taxon>Xylariomycetidae</taxon>
        <taxon>Amphisphaeriales</taxon>
        <taxon>Apiosporaceae</taxon>
        <taxon>Neoarthrinium</taxon>
    </lineage>
</organism>
<comment type="caution">
    <text evidence="2">The sequence shown here is derived from an EMBL/GenBank/DDBJ whole genome shotgun (WGS) entry which is preliminary data.</text>
</comment>
<evidence type="ECO:0000313" key="3">
    <source>
        <dbReference type="Proteomes" id="UP000829685"/>
    </source>
</evidence>
<feature type="chain" id="PRO_5040241064" description="Secreted protein" evidence="1">
    <location>
        <begin position="21"/>
        <end position="163"/>
    </location>
</feature>
<accession>A0A9P9WA42</accession>
<reference evidence="2" key="1">
    <citation type="submission" date="2021-03" db="EMBL/GenBank/DDBJ databases">
        <title>Revisited historic fungal species revealed as producer of novel bioactive compounds through whole genome sequencing and comparative genomics.</title>
        <authorList>
            <person name="Vignolle G.A."/>
            <person name="Hochenegger N."/>
            <person name="Mach R.L."/>
            <person name="Mach-Aigner A.R."/>
            <person name="Javad Rahimi M."/>
            <person name="Salim K.A."/>
            <person name="Chan C.M."/>
            <person name="Lim L.B.L."/>
            <person name="Cai F."/>
            <person name="Druzhinina I.S."/>
            <person name="U'Ren J.M."/>
            <person name="Derntl C."/>
        </authorList>
    </citation>
    <scope>NUCLEOTIDE SEQUENCE</scope>
    <source>
        <strain evidence="2">TUCIM 5799</strain>
    </source>
</reference>
<protein>
    <recommendedName>
        <fullName evidence="4">Secreted protein</fullName>
    </recommendedName>
</protein>
<evidence type="ECO:0008006" key="4">
    <source>
        <dbReference type="Google" id="ProtNLM"/>
    </source>
</evidence>
<dbReference type="PANTHER" id="PTHR35605:SF1">
    <property type="entry name" value="ECP2 EFFECTOR PROTEIN DOMAIN-CONTAINING PROTEIN-RELATED"/>
    <property type="match status" value="1"/>
</dbReference>
<sequence>MKLGNGFVALVTAAVTCVSATPLKPVDLSSELKNITAVGDPIEPRKMEDGSPWCRQPTDYSNAGAFRTMENIDYLRRVGGLCPTAPGSDKGQCNRVACQWRSAIYVCNDNDFPVSPECNYVADLAQIIFDKCRNPRKERHHEVHGFANEGHQNWSVVVADGDC</sequence>
<name>A0A9P9WA42_9PEZI</name>